<proteinExistence type="predicted"/>
<evidence type="ECO:0000256" key="1">
    <source>
        <dbReference type="ARBA" id="ARBA00022723"/>
    </source>
</evidence>
<dbReference type="PANTHER" id="PTHR43048:SF5">
    <property type="entry name" value="BLR5325 PROTEIN"/>
    <property type="match status" value="1"/>
</dbReference>
<dbReference type="SUPFAM" id="SSF54593">
    <property type="entry name" value="Glyoxalase/Bleomycin resistance protein/Dihydroxybiphenyl dioxygenase"/>
    <property type="match status" value="2"/>
</dbReference>
<reference evidence="4" key="1">
    <citation type="journal article" date="2019" name="Int. J. Syst. Evol. Microbiol.">
        <title>The Global Catalogue of Microorganisms (GCM) 10K type strain sequencing project: providing services to taxonomists for standard genome sequencing and annotation.</title>
        <authorList>
            <consortium name="The Broad Institute Genomics Platform"/>
            <consortium name="The Broad Institute Genome Sequencing Center for Infectious Disease"/>
            <person name="Wu L."/>
            <person name="Ma J."/>
        </authorList>
    </citation>
    <scope>NUCLEOTIDE SEQUENCE [LARGE SCALE GENOMIC DNA]</scope>
    <source>
        <strain evidence="4">CGMCC 1.10363</strain>
    </source>
</reference>
<evidence type="ECO:0000313" key="4">
    <source>
        <dbReference type="Proteomes" id="UP001595900"/>
    </source>
</evidence>
<evidence type="ECO:0000259" key="2">
    <source>
        <dbReference type="PROSITE" id="PS51819"/>
    </source>
</evidence>
<dbReference type="Gene3D" id="3.10.180.10">
    <property type="entry name" value="2,3-Dihydroxybiphenyl 1,2-Dioxygenase, domain 1"/>
    <property type="match status" value="2"/>
</dbReference>
<dbReference type="RefSeq" id="WP_390226944.1">
    <property type="nucleotide sequence ID" value="NZ_JBHSCN010000002.1"/>
</dbReference>
<accession>A0ABV8Q2H1</accession>
<keyword evidence="1" id="KW-0479">Metal-binding</keyword>
<protein>
    <submittedName>
        <fullName evidence="3">VOC family protein</fullName>
    </submittedName>
</protein>
<name>A0ABV8Q2H1_9MICO</name>
<dbReference type="PANTHER" id="PTHR43048">
    <property type="entry name" value="METHYLMALONYL-COA EPIMERASE"/>
    <property type="match status" value="1"/>
</dbReference>
<feature type="domain" description="VOC" evidence="2">
    <location>
        <begin position="2"/>
        <end position="121"/>
    </location>
</feature>
<dbReference type="InterPro" id="IPR004360">
    <property type="entry name" value="Glyas_Fos-R_dOase_dom"/>
</dbReference>
<dbReference type="InterPro" id="IPR037523">
    <property type="entry name" value="VOC_core"/>
</dbReference>
<dbReference type="EMBL" id="JBHSCN010000002">
    <property type="protein sequence ID" value="MFC4242147.1"/>
    <property type="molecule type" value="Genomic_DNA"/>
</dbReference>
<dbReference type="InterPro" id="IPR051785">
    <property type="entry name" value="MMCE/EMCE_epimerase"/>
</dbReference>
<organism evidence="3 4">
    <name type="scientific">Gryllotalpicola reticulitermitis</name>
    <dbReference type="NCBI Taxonomy" id="1184153"/>
    <lineage>
        <taxon>Bacteria</taxon>
        <taxon>Bacillati</taxon>
        <taxon>Actinomycetota</taxon>
        <taxon>Actinomycetes</taxon>
        <taxon>Micrococcales</taxon>
        <taxon>Microbacteriaceae</taxon>
        <taxon>Gryllotalpicola</taxon>
    </lineage>
</organism>
<gene>
    <name evidence="3" type="ORF">ACFOYW_02075</name>
</gene>
<dbReference type="InterPro" id="IPR029068">
    <property type="entry name" value="Glyas_Bleomycin-R_OHBP_Dase"/>
</dbReference>
<dbReference type="PROSITE" id="PS51819">
    <property type="entry name" value="VOC"/>
    <property type="match status" value="1"/>
</dbReference>
<sequence length="264" mass="28971">MAIRNILINTPDVERSAAFYQRFLGALSVGEIDSDHAVLDLVTATFELRRVDEPDESTWSTDDLVKGFRHTGFKVAEVDPLVEALRGAGVPFHLDPLEAEGGVRIAFFFAPEGTLLELVQRDLQYHVVHDEVGVARERALGVPERPRFDHIAVTVEDEAATEEFYRPFGFARIGTIEQEWDPRGYHLDFLKSGDTVLEIFSYDVPKHPRAPQLSAPGFVAAVLDGPQEGAPADAIEVGRTAAGTTVVSDRDGFPFTLVTEAALG</sequence>
<dbReference type="Proteomes" id="UP001595900">
    <property type="component" value="Unassembled WGS sequence"/>
</dbReference>
<comment type="caution">
    <text evidence="3">The sequence shown here is derived from an EMBL/GenBank/DDBJ whole genome shotgun (WGS) entry which is preliminary data.</text>
</comment>
<keyword evidence="4" id="KW-1185">Reference proteome</keyword>
<dbReference type="Pfam" id="PF00903">
    <property type="entry name" value="Glyoxalase"/>
    <property type="match status" value="2"/>
</dbReference>
<evidence type="ECO:0000313" key="3">
    <source>
        <dbReference type="EMBL" id="MFC4242147.1"/>
    </source>
</evidence>